<dbReference type="Proteomes" id="UP000220340">
    <property type="component" value="Unassembled WGS sequence"/>
</dbReference>
<dbReference type="Pfam" id="PF13450">
    <property type="entry name" value="NAD_binding_8"/>
    <property type="match status" value="1"/>
</dbReference>
<evidence type="ECO:0000313" key="2">
    <source>
        <dbReference type="EMBL" id="PEG55240.1"/>
    </source>
</evidence>
<dbReference type="OrthoDB" id="9773233at2"/>
<protein>
    <submittedName>
        <fullName evidence="1">Potassium transporter</fullName>
    </submittedName>
</protein>
<dbReference type="SUPFAM" id="SSF51905">
    <property type="entry name" value="FAD/NAD(P)-binding domain"/>
    <property type="match status" value="1"/>
</dbReference>
<organism evidence="1 3">
    <name type="scientific">Mycolicibacterium diernhoferi</name>
    <dbReference type="NCBI Taxonomy" id="1801"/>
    <lineage>
        <taxon>Bacteria</taxon>
        <taxon>Bacillati</taxon>
        <taxon>Actinomycetota</taxon>
        <taxon>Actinomycetes</taxon>
        <taxon>Mycobacteriales</taxon>
        <taxon>Mycobacteriaceae</taxon>
        <taxon>Mycolicibacterium</taxon>
    </lineage>
</organism>
<reference evidence="1 3" key="1">
    <citation type="submission" date="2016-09" db="EMBL/GenBank/DDBJ databases">
        <title>genome sequences of unsequenced Mycobacteria.</title>
        <authorList>
            <person name="Greninger A.L."/>
            <person name="Jerome K.R."/>
            <person name="Mcnair B."/>
            <person name="Wallis C."/>
            <person name="Fang F."/>
        </authorList>
    </citation>
    <scope>NUCLEOTIDE SEQUENCE [LARGE SCALE GENOMIC DNA]</scope>
    <source>
        <strain evidence="1 3">BM1</strain>
    </source>
</reference>
<keyword evidence="4" id="KW-1185">Reference proteome</keyword>
<proteinExistence type="predicted"/>
<comment type="caution">
    <text evidence="1">The sequence shown here is derived from an EMBL/GenBank/DDBJ whole genome shotgun (WGS) entry which is preliminary data.</text>
</comment>
<evidence type="ECO:0000313" key="3">
    <source>
        <dbReference type="Proteomes" id="UP000191039"/>
    </source>
</evidence>
<dbReference type="Proteomes" id="UP000191039">
    <property type="component" value="Unassembled WGS sequence"/>
</dbReference>
<evidence type="ECO:0000313" key="1">
    <source>
        <dbReference type="EMBL" id="OPE54846.1"/>
    </source>
</evidence>
<sequence>MTTVDSCDVCIVGAGLAGLNALFAASRYLRADQKVVLLDRRPRVGGMWVDVYPYVRLHQPHGMFTAGNIAWTLDRDPGYLATKDEVLDHFAHCLAQIRQRVQVEEWLGWSYVSDTAHDGGVRVVCRTGSGDDHVLETGRLIKAYGFGIGTNDPLQVSSTRVRSVSPDFCDMRGGEIAADTAAVWIIGSGKTAMDTAHALITRNPGREINMLAGSGTFFSSRDRFFPDGAQRWWGGKTLSALSGELSHLFDGTNEHEVARWMRERFGTGPTARADNFLLGVLSEAESRTIAAGLGEAVMGHLVDAVDADDGVDLVLDDGAAKRVPAGSWLVNCTGYLGNTEQPYEPYTNDDGTVLSIQTRSATMHFTSYEGYFMTHLMMLDKLRDIPLYALDLQELLHRSKAVMPFAMFTLARYNLGLIADAVPVGVFNECGLDFDRWYPWHRRTAAALWFMRTHRGESAGLRHTLDTIGERFEVRCGPLDSVLRASAVAAG</sequence>
<dbReference type="Gene3D" id="3.50.50.60">
    <property type="entry name" value="FAD/NAD(P)-binding domain"/>
    <property type="match status" value="1"/>
</dbReference>
<dbReference type="AlphaFoldDB" id="A0A1Q4H9H1"/>
<name>A0A1Q4H9H1_9MYCO</name>
<dbReference type="STRING" id="1801.BRW64_18795"/>
<evidence type="ECO:0000313" key="4">
    <source>
        <dbReference type="Proteomes" id="UP000220340"/>
    </source>
</evidence>
<dbReference type="EMBL" id="MIJD01000060">
    <property type="protein sequence ID" value="OPE54846.1"/>
    <property type="molecule type" value="Genomic_DNA"/>
</dbReference>
<dbReference type="InterPro" id="IPR036188">
    <property type="entry name" value="FAD/NAD-bd_sf"/>
</dbReference>
<gene>
    <name evidence="1" type="ORF">BV510_08095</name>
    <name evidence="2" type="ORF">CRI78_06605</name>
</gene>
<dbReference type="EMBL" id="PDCR01000007">
    <property type="protein sequence ID" value="PEG55240.1"/>
    <property type="molecule type" value="Genomic_DNA"/>
</dbReference>
<dbReference type="RefSeq" id="WP_073857961.1">
    <property type="nucleotide sequence ID" value="NZ_BAAATC010000004.1"/>
</dbReference>
<accession>A0A1Q4H9H1</accession>
<reference evidence="2 4" key="2">
    <citation type="submission" date="2017-10" db="EMBL/GenBank/DDBJ databases">
        <title>The new phylogeny of genus Mycobacterium.</title>
        <authorList>
            <person name="Tortoli E."/>
            <person name="Trovato A."/>
            <person name="Cirillo D.M."/>
        </authorList>
    </citation>
    <scope>NUCLEOTIDE SEQUENCE [LARGE SCALE GENOMIC DNA]</scope>
    <source>
        <strain evidence="2 4">IP141170001</strain>
    </source>
</reference>